<reference evidence="2" key="1">
    <citation type="journal article" date="2020" name="Nature">
        <title>Giant virus diversity and host interactions through global metagenomics.</title>
        <authorList>
            <person name="Schulz F."/>
            <person name="Roux S."/>
            <person name="Paez-Espino D."/>
            <person name="Jungbluth S."/>
            <person name="Walsh D.A."/>
            <person name="Denef V.J."/>
            <person name="McMahon K.D."/>
            <person name="Konstantinidis K.T."/>
            <person name="Eloe-Fadrosh E.A."/>
            <person name="Kyrpides N.C."/>
            <person name="Woyke T."/>
        </authorList>
    </citation>
    <scope>NUCLEOTIDE SEQUENCE</scope>
    <source>
        <strain evidence="2">GVMAG-M-3300020192-26</strain>
    </source>
</reference>
<accession>A0A6C0CB26</accession>
<evidence type="ECO:0000313" key="2">
    <source>
        <dbReference type="EMBL" id="QHT01547.1"/>
    </source>
</evidence>
<dbReference type="AlphaFoldDB" id="A0A6C0CB26"/>
<protein>
    <submittedName>
        <fullName evidence="2">Uncharacterized protein</fullName>
    </submittedName>
</protein>
<feature type="region of interest" description="Disordered" evidence="1">
    <location>
        <begin position="208"/>
        <end position="238"/>
    </location>
</feature>
<feature type="compositionally biased region" description="Acidic residues" evidence="1">
    <location>
        <begin position="595"/>
        <end position="630"/>
    </location>
</feature>
<dbReference type="Gene3D" id="3.30.40.220">
    <property type="match status" value="2"/>
</dbReference>
<organism evidence="2">
    <name type="scientific">viral metagenome</name>
    <dbReference type="NCBI Taxonomy" id="1070528"/>
    <lineage>
        <taxon>unclassified sequences</taxon>
        <taxon>metagenomes</taxon>
        <taxon>organismal metagenomes</taxon>
    </lineage>
</organism>
<proteinExistence type="predicted"/>
<feature type="compositionally biased region" description="Basic and acidic residues" evidence="1">
    <location>
        <begin position="561"/>
        <end position="580"/>
    </location>
</feature>
<name>A0A6C0CB26_9ZZZZ</name>
<sequence>MSSNQKICECGNKFSASRRNAKCESCREYTKCSMCERDIPKNQNRKTCVKCSTNKKKGDLPIQKTCPAIIGGKVDGKICGKKGNKKYGNEYCGKHKQDYRQSQDIKAGRIGKYCKSRTSCPGEDGYKAYLELSDKYEHCEGCRKLRQDYENGTTTECIKYNANTKNDDRKCYECPKGTIHCVSGMGVDVHGNVSNLCKRHFEQRQNFEKDRERDLSKRHDQQQEYEKRPEVIERRGQYRIDNPEKAAIGSIKHRSKKYIEDYEGQKAKNTATHTAWVDKNRDKVYEYQLQRRRTVEGSYEMYVERASRSGYDFDVDEISFEKIVRQPCHYCGCLEENRLSGIDRINNSIGYVKKNIVPCCTMCNMMKNTLNKETFILLCTRISSCNNNESTKLYTDILIDSKNITYLGYISSAERRKKIFELSVHQFVYFISRKCYMCGRKSNENHCNGIDRINNDIGYEFDNCETCCAICNFIKGAFNINDVVEKCNIIATRFSAHLDELYNNWTPSKHHEKNLNKIKLTAVDKQEREKAIKQKIYEKTMATKDPESVAKRIAELNKRALEKKNDRIRETTKKNNKSTDPESEESNVDNKISENESEESNVDDEMNENESVEESVDEDDYEYENDETDD</sequence>
<dbReference type="EMBL" id="MN739376">
    <property type="protein sequence ID" value="QHT01547.1"/>
    <property type="molecule type" value="Genomic_DNA"/>
</dbReference>
<evidence type="ECO:0000256" key="1">
    <source>
        <dbReference type="SAM" id="MobiDB-lite"/>
    </source>
</evidence>
<feature type="region of interest" description="Disordered" evidence="1">
    <location>
        <begin position="561"/>
        <end position="630"/>
    </location>
</feature>